<evidence type="ECO:0000256" key="5">
    <source>
        <dbReference type="ARBA" id="ARBA00022676"/>
    </source>
</evidence>
<proteinExistence type="inferred from homology"/>
<evidence type="ECO:0000256" key="7">
    <source>
        <dbReference type="ARBA" id="ARBA00022726"/>
    </source>
</evidence>
<name>A0ABP7AZ00_9ACTN</name>
<dbReference type="InterPro" id="IPR000836">
    <property type="entry name" value="PRTase_dom"/>
</dbReference>
<keyword evidence="6" id="KW-0808">Transferase</keyword>
<organism evidence="10 11">
    <name type="scientific">Microlunatus ginsengisoli</name>
    <dbReference type="NCBI Taxonomy" id="363863"/>
    <lineage>
        <taxon>Bacteria</taxon>
        <taxon>Bacillati</taxon>
        <taxon>Actinomycetota</taxon>
        <taxon>Actinomycetes</taxon>
        <taxon>Propionibacteriales</taxon>
        <taxon>Propionibacteriaceae</taxon>
        <taxon>Microlunatus</taxon>
    </lineage>
</organism>
<evidence type="ECO:0000256" key="8">
    <source>
        <dbReference type="ARBA" id="ARBA00025704"/>
    </source>
</evidence>
<evidence type="ECO:0000313" key="10">
    <source>
        <dbReference type="EMBL" id="GAA3642946.1"/>
    </source>
</evidence>
<dbReference type="RefSeq" id="WP_344810032.1">
    <property type="nucleotide sequence ID" value="NZ_BAABAB010000056.1"/>
</dbReference>
<evidence type="ECO:0000256" key="6">
    <source>
        <dbReference type="ARBA" id="ARBA00022679"/>
    </source>
</evidence>
<sequence>MGTKDRGPRPRADPDAQLLSDLRAAFRWLSDRTDDRYAAEPTGWWADASILRRLGPALAEPSRGSVISHVVGPESRGGLLGALVALELDVGLVELRKDPEPSTDSDRWLTARTPPDYQDRNLRLGLRRDLLPSGSRVLFVDDWIDTGGQAVAARKIVESAGATWCGASVIVDALTDARLRRHLAVNSIFRERDL</sequence>
<dbReference type="Proteomes" id="UP001501490">
    <property type="component" value="Unassembled WGS sequence"/>
</dbReference>
<evidence type="ECO:0000256" key="4">
    <source>
        <dbReference type="ARBA" id="ARBA00022490"/>
    </source>
</evidence>
<evidence type="ECO:0000259" key="9">
    <source>
        <dbReference type="Pfam" id="PF00156"/>
    </source>
</evidence>
<dbReference type="InterPro" id="IPR050120">
    <property type="entry name" value="Adenine_PRTase"/>
</dbReference>
<dbReference type="EMBL" id="BAABAB010000056">
    <property type="protein sequence ID" value="GAA3642946.1"/>
    <property type="molecule type" value="Genomic_DNA"/>
</dbReference>
<gene>
    <name evidence="10" type="ORF">GCM10022236_51970</name>
</gene>
<accession>A0ABP7AZ00</accession>
<dbReference type="SUPFAM" id="SSF53271">
    <property type="entry name" value="PRTase-like"/>
    <property type="match status" value="1"/>
</dbReference>
<keyword evidence="4" id="KW-0963">Cytoplasm</keyword>
<reference evidence="11" key="1">
    <citation type="journal article" date="2019" name="Int. J. Syst. Evol. Microbiol.">
        <title>The Global Catalogue of Microorganisms (GCM) 10K type strain sequencing project: providing services to taxonomists for standard genome sequencing and annotation.</title>
        <authorList>
            <consortium name="The Broad Institute Genomics Platform"/>
            <consortium name="The Broad Institute Genome Sequencing Center for Infectious Disease"/>
            <person name="Wu L."/>
            <person name="Ma J."/>
        </authorList>
    </citation>
    <scope>NUCLEOTIDE SEQUENCE [LARGE SCALE GENOMIC DNA]</scope>
    <source>
        <strain evidence="11">JCM 16929</strain>
    </source>
</reference>
<keyword evidence="7" id="KW-0660">Purine salvage</keyword>
<protein>
    <submittedName>
        <fullName evidence="10">Phosphoribosyltransferase family protein</fullName>
    </submittedName>
</protein>
<comment type="similarity">
    <text evidence="2">Belongs to the purine/pyrimidine phosphoribosyltransferase family.</text>
</comment>
<dbReference type="InterPro" id="IPR029057">
    <property type="entry name" value="PRTase-like"/>
</dbReference>
<comment type="pathway">
    <text evidence="8">Purine metabolism.</text>
</comment>
<dbReference type="PANTHER" id="PTHR11776:SF7">
    <property type="entry name" value="PHOSPHORIBOSYLTRANSFERASE DOMAIN-CONTAINING PROTEIN"/>
    <property type="match status" value="1"/>
</dbReference>
<comment type="subcellular location">
    <subcellularLocation>
        <location evidence="1">Cytoplasm</location>
    </subcellularLocation>
</comment>
<dbReference type="GO" id="GO:0016757">
    <property type="term" value="F:glycosyltransferase activity"/>
    <property type="evidence" value="ECO:0007669"/>
    <property type="project" value="UniProtKB-KW"/>
</dbReference>
<evidence type="ECO:0000313" key="11">
    <source>
        <dbReference type="Proteomes" id="UP001501490"/>
    </source>
</evidence>
<feature type="domain" description="Phosphoribosyltransferase" evidence="9">
    <location>
        <begin position="69"/>
        <end position="186"/>
    </location>
</feature>
<dbReference type="Pfam" id="PF00156">
    <property type="entry name" value="Pribosyltran"/>
    <property type="match status" value="1"/>
</dbReference>
<dbReference type="Gene3D" id="3.40.50.2020">
    <property type="match status" value="1"/>
</dbReference>
<dbReference type="PANTHER" id="PTHR11776">
    <property type="entry name" value="ADENINE PHOSPHORIBOSYLTRANSFERASE"/>
    <property type="match status" value="1"/>
</dbReference>
<evidence type="ECO:0000256" key="3">
    <source>
        <dbReference type="ARBA" id="ARBA00011738"/>
    </source>
</evidence>
<comment type="subunit">
    <text evidence="3">Homodimer.</text>
</comment>
<evidence type="ECO:0000256" key="1">
    <source>
        <dbReference type="ARBA" id="ARBA00004496"/>
    </source>
</evidence>
<keyword evidence="5 10" id="KW-0328">Glycosyltransferase</keyword>
<evidence type="ECO:0000256" key="2">
    <source>
        <dbReference type="ARBA" id="ARBA00008391"/>
    </source>
</evidence>
<comment type="caution">
    <text evidence="10">The sequence shown here is derived from an EMBL/GenBank/DDBJ whole genome shotgun (WGS) entry which is preliminary data.</text>
</comment>
<keyword evidence="11" id="KW-1185">Reference proteome</keyword>
<dbReference type="CDD" id="cd06223">
    <property type="entry name" value="PRTases_typeI"/>
    <property type="match status" value="1"/>
</dbReference>